<evidence type="ECO:0000313" key="3">
    <source>
        <dbReference type="Proteomes" id="UP001596337"/>
    </source>
</evidence>
<evidence type="ECO:0000256" key="1">
    <source>
        <dbReference type="SAM" id="Phobius"/>
    </source>
</evidence>
<gene>
    <name evidence="2" type="ORF">ACFQGD_29060</name>
</gene>
<keyword evidence="1" id="KW-1133">Transmembrane helix</keyword>
<dbReference type="EMBL" id="JBHSXX010000001">
    <property type="protein sequence ID" value="MFC6871180.1"/>
    <property type="molecule type" value="Genomic_DNA"/>
</dbReference>
<sequence>MSDDLDPIGPKGWVVIAAGMLILMLMYGDWSCSPDYGRPYCPGKPGAVCRVYPPRKSKRR</sequence>
<feature type="transmembrane region" description="Helical" evidence="1">
    <location>
        <begin position="12"/>
        <end position="30"/>
    </location>
</feature>
<name>A0ABW2C750_9PSEU</name>
<reference evidence="3" key="1">
    <citation type="journal article" date="2019" name="Int. J. Syst. Evol. Microbiol.">
        <title>The Global Catalogue of Microorganisms (GCM) 10K type strain sequencing project: providing services to taxonomists for standard genome sequencing and annotation.</title>
        <authorList>
            <consortium name="The Broad Institute Genomics Platform"/>
            <consortium name="The Broad Institute Genome Sequencing Center for Infectious Disease"/>
            <person name="Wu L."/>
            <person name="Ma J."/>
        </authorList>
    </citation>
    <scope>NUCLEOTIDE SEQUENCE [LARGE SCALE GENOMIC DNA]</scope>
    <source>
        <strain evidence="3">KCTC 32255</strain>
    </source>
</reference>
<keyword evidence="1" id="KW-0472">Membrane</keyword>
<keyword evidence="3" id="KW-1185">Reference proteome</keyword>
<proteinExistence type="predicted"/>
<accession>A0ABW2C750</accession>
<dbReference type="RefSeq" id="WP_345400125.1">
    <property type="nucleotide sequence ID" value="NZ_BAABLA010000097.1"/>
</dbReference>
<organism evidence="2 3">
    <name type="scientific">Haloechinothrix salitolerans</name>
    <dbReference type="NCBI Taxonomy" id="926830"/>
    <lineage>
        <taxon>Bacteria</taxon>
        <taxon>Bacillati</taxon>
        <taxon>Actinomycetota</taxon>
        <taxon>Actinomycetes</taxon>
        <taxon>Pseudonocardiales</taxon>
        <taxon>Pseudonocardiaceae</taxon>
        <taxon>Haloechinothrix</taxon>
    </lineage>
</organism>
<evidence type="ECO:0000313" key="2">
    <source>
        <dbReference type="EMBL" id="MFC6871180.1"/>
    </source>
</evidence>
<keyword evidence="1" id="KW-0812">Transmembrane</keyword>
<comment type="caution">
    <text evidence="2">The sequence shown here is derived from an EMBL/GenBank/DDBJ whole genome shotgun (WGS) entry which is preliminary data.</text>
</comment>
<protein>
    <submittedName>
        <fullName evidence="2">Uncharacterized protein</fullName>
    </submittedName>
</protein>
<dbReference type="Proteomes" id="UP001596337">
    <property type="component" value="Unassembled WGS sequence"/>
</dbReference>